<keyword evidence="2 6" id="KW-0418">Kinase</keyword>
<dbReference type="PANTHER" id="PTHR24421:SF63">
    <property type="entry name" value="SENSOR HISTIDINE KINASE DESK"/>
    <property type="match status" value="1"/>
</dbReference>
<feature type="domain" description="Signal transduction histidine kinase subgroup 3 dimerisation and phosphoacceptor" evidence="5">
    <location>
        <begin position="202"/>
        <end position="273"/>
    </location>
</feature>
<dbReference type="InterPro" id="IPR011712">
    <property type="entry name" value="Sig_transdc_His_kin_sub3_dim/P"/>
</dbReference>
<keyword evidence="4" id="KW-0472">Membrane</keyword>
<organism evidence="6 7">
    <name type="scientific">Petropleomorpha daqingensis</name>
    <dbReference type="NCBI Taxonomy" id="2026353"/>
    <lineage>
        <taxon>Bacteria</taxon>
        <taxon>Bacillati</taxon>
        <taxon>Actinomycetota</taxon>
        <taxon>Actinomycetes</taxon>
        <taxon>Geodermatophilales</taxon>
        <taxon>Geodermatophilaceae</taxon>
        <taxon>Petropleomorpha</taxon>
    </lineage>
</organism>
<dbReference type="AlphaFoldDB" id="A0A853CKV3"/>
<evidence type="ECO:0000256" key="3">
    <source>
        <dbReference type="ARBA" id="ARBA00023012"/>
    </source>
</evidence>
<dbReference type="EC" id="2.7.13.3" evidence="6"/>
<feature type="transmembrane region" description="Helical" evidence="4">
    <location>
        <begin position="30"/>
        <end position="46"/>
    </location>
</feature>
<dbReference type="Gene3D" id="1.20.5.1930">
    <property type="match status" value="1"/>
</dbReference>
<keyword evidence="1 6" id="KW-0808">Transferase</keyword>
<dbReference type="GO" id="GO:0000155">
    <property type="term" value="F:phosphorelay sensor kinase activity"/>
    <property type="evidence" value="ECO:0007669"/>
    <property type="project" value="InterPro"/>
</dbReference>
<dbReference type="RefSeq" id="WP_218859321.1">
    <property type="nucleotide sequence ID" value="NZ_JACBZT010000001.1"/>
</dbReference>
<sequence>MTTTTEGTAPHGAVPSGVPADAGIRRPGRFGWVFAAVWLYFLYQPLEAAWNSDAALGWRVVGIAALLTFAGGFVWFFARIRYRRGFSRPPTAQVWWVLAGGLGLLALAAPAAGEEAMAGLIYVGVTAVMTLRARAAWAVVAGLVVLVVVLPLVIPGWKPLGDFLPSLLLGCFAAFGISQVIERNAQLAQAREQLVDLAVTQERERLGRDVHDILGHSLTVITVKTELAGRMLETLPPGPATDRARSEVADVERLAREALADVRATVSGTREVSLTGELAAARSALAAAGISADLPSGVDVVPARHRELFAWALREGVTNVVRHSGASWCGVHLTADCVEVRDDGRGPGTYQSGGNGLAGLQARAATSGATLEIERAPEGGFLLRVVA</sequence>
<feature type="transmembrane region" description="Helical" evidence="4">
    <location>
        <begin position="138"/>
        <end position="157"/>
    </location>
</feature>
<dbReference type="Proteomes" id="UP000541969">
    <property type="component" value="Unassembled WGS sequence"/>
</dbReference>
<dbReference type="EMBL" id="JACBZT010000001">
    <property type="protein sequence ID" value="NYJ07172.1"/>
    <property type="molecule type" value="Genomic_DNA"/>
</dbReference>
<dbReference type="Pfam" id="PF07730">
    <property type="entry name" value="HisKA_3"/>
    <property type="match status" value="1"/>
</dbReference>
<reference evidence="6 7" key="1">
    <citation type="submission" date="2020-07" db="EMBL/GenBank/DDBJ databases">
        <title>Sequencing the genomes of 1000 actinobacteria strains.</title>
        <authorList>
            <person name="Klenk H.-P."/>
        </authorList>
    </citation>
    <scope>NUCLEOTIDE SEQUENCE [LARGE SCALE GENOMIC DNA]</scope>
    <source>
        <strain evidence="6 7">DSM 104001</strain>
    </source>
</reference>
<feature type="transmembrane region" description="Helical" evidence="4">
    <location>
        <begin position="58"/>
        <end position="78"/>
    </location>
</feature>
<keyword evidence="3" id="KW-0902">Two-component regulatory system</keyword>
<evidence type="ECO:0000256" key="4">
    <source>
        <dbReference type="SAM" id="Phobius"/>
    </source>
</evidence>
<gene>
    <name evidence="6" type="ORF">GGQ55_003450</name>
</gene>
<dbReference type="CDD" id="cd16917">
    <property type="entry name" value="HATPase_UhpB-NarQ-NarX-like"/>
    <property type="match status" value="1"/>
</dbReference>
<evidence type="ECO:0000313" key="7">
    <source>
        <dbReference type="Proteomes" id="UP000541969"/>
    </source>
</evidence>
<keyword evidence="4" id="KW-0812">Transmembrane</keyword>
<dbReference type="GO" id="GO:0016020">
    <property type="term" value="C:membrane"/>
    <property type="evidence" value="ECO:0007669"/>
    <property type="project" value="InterPro"/>
</dbReference>
<dbReference type="Gene3D" id="3.30.565.10">
    <property type="entry name" value="Histidine kinase-like ATPase, C-terminal domain"/>
    <property type="match status" value="1"/>
</dbReference>
<keyword evidence="4" id="KW-1133">Transmembrane helix</keyword>
<evidence type="ECO:0000256" key="1">
    <source>
        <dbReference type="ARBA" id="ARBA00022679"/>
    </source>
</evidence>
<evidence type="ECO:0000256" key="2">
    <source>
        <dbReference type="ARBA" id="ARBA00022777"/>
    </source>
</evidence>
<proteinExistence type="predicted"/>
<dbReference type="PANTHER" id="PTHR24421">
    <property type="entry name" value="NITRATE/NITRITE SENSOR PROTEIN NARX-RELATED"/>
    <property type="match status" value="1"/>
</dbReference>
<comment type="caution">
    <text evidence="6">The sequence shown here is derived from an EMBL/GenBank/DDBJ whole genome shotgun (WGS) entry which is preliminary data.</text>
</comment>
<dbReference type="InterPro" id="IPR036890">
    <property type="entry name" value="HATPase_C_sf"/>
</dbReference>
<dbReference type="InterPro" id="IPR050482">
    <property type="entry name" value="Sensor_HK_TwoCompSys"/>
</dbReference>
<name>A0A853CKV3_9ACTN</name>
<dbReference type="SUPFAM" id="SSF55874">
    <property type="entry name" value="ATPase domain of HSP90 chaperone/DNA topoisomerase II/histidine kinase"/>
    <property type="match status" value="1"/>
</dbReference>
<evidence type="ECO:0000313" key="6">
    <source>
        <dbReference type="EMBL" id="NYJ07172.1"/>
    </source>
</evidence>
<keyword evidence="7" id="KW-1185">Reference proteome</keyword>
<evidence type="ECO:0000259" key="5">
    <source>
        <dbReference type="Pfam" id="PF07730"/>
    </source>
</evidence>
<accession>A0A853CKV3</accession>
<dbReference type="GO" id="GO:0046983">
    <property type="term" value="F:protein dimerization activity"/>
    <property type="evidence" value="ECO:0007669"/>
    <property type="project" value="InterPro"/>
</dbReference>
<protein>
    <submittedName>
        <fullName evidence="6">Two-component system sensor histidine kinase DesK</fullName>
        <ecNumber evidence="6">2.7.13.3</ecNumber>
    </submittedName>
</protein>